<dbReference type="RefSeq" id="WP_204609325.1">
    <property type="nucleotide sequence ID" value="NZ_BAAAJX010000002.1"/>
</dbReference>
<evidence type="ECO:0000313" key="2">
    <source>
        <dbReference type="EMBL" id="GAA1491924.1"/>
    </source>
</evidence>
<evidence type="ECO:0000259" key="1">
    <source>
        <dbReference type="Pfam" id="PF04168"/>
    </source>
</evidence>
<reference evidence="3" key="1">
    <citation type="journal article" date="2019" name="Int. J. Syst. Evol. Microbiol.">
        <title>The Global Catalogue of Microorganisms (GCM) 10K type strain sequencing project: providing services to taxonomists for standard genome sequencing and annotation.</title>
        <authorList>
            <consortium name="The Broad Institute Genomics Platform"/>
            <consortium name="The Broad Institute Genome Sequencing Center for Infectious Disease"/>
            <person name="Wu L."/>
            <person name="Ma J."/>
        </authorList>
    </citation>
    <scope>NUCLEOTIDE SEQUENCE [LARGE SCALE GENOMIC DNA]</scope>
    <source>
        <strain evidence="3">JCM 12140</strain>
    </source>
</reference>
<protein>
    <submittedName>
        <fullName evidence="2">Alpha-E domain-containing protein</fullName>
    </submittedName>
</protein>
<accession>A0ABP4K2W8</accession>
<dbReference type="InterPro" id="IPR007296">
    <property type="entry name" value="DUF403"/>
</dbReference>
<dbReference type="PANTHER" id="PTHR34595:SF7">
    <property type="entry name" value="SLL1039 PROTEIN"/>
    <property type="match status" value="1"/>
</dbReference>
<comment type="caution">
    <text evidence="2">The sequence shown here is derived from an EMBL/GenBank/DDBJ whole genome shotgun (WGS) entry which is preliminary data.</text>
</comment>
<sequence>MLNRLARSVHSVGGAVERTDVVARLLDVHLARRDPSVEDPGLGRDLRTVVGAVVRPGADLSPAATLDALALDRHEPASIAAAVAVARDDARRARDVVSTDLWDCLNTTRSRLPRKIVGEKAHEFLGWVRERSALAVGVVDGDVSRDEVWEFFTLGRSLTRLTVTARMLASDLLDPGSAASWSTALRACGAGEAFHREFRHGSTSADAAAFLLLDEHSPRSLLFLARRSEGCLDDLVGAHLAAEVHAFAEARAELETVTPETAVDAARTAGSRLAAAAEAITAALDRRVFTAPEPAL</sequence>
<dbReference type="Proteomes" id="UP001501742">
    <property type="component" value="Unassembled WGS sequence"/>
</dbReference>
<proteinExistence type="predicted"/>
<dbReference type="Pfam" id="PF04168">
    <property type="entry name" value="Alpha-E"/>
    <property type="match status" value="1"/>
</dbReference>
<feature type="domain" description="DUF403" evidence="1">
    <location>
        <begin position="1"/>
        <end position="286"/>
    </location>
</feature>
<keyword evidence="3" id="KW-1185">Reference proteome</keyword>
<dbReference type="PANTHER" id="PTHR34595">
    <property type="entry name" value="BLR5612 PROTEIN"/>
    <property type="match status" value="1"/>
</dbReference>
<evidence type="ECO:0000313" key="3">
    <source>
        <dbReference type="Proteomes" id="UP001501742"/>
    </source>
</evidence>
<gene>
    <name evidence="2" type="ORF">GCM10009627_02700</name>
</gene>
<name>A0ABP4K2W8_9MICO</name>
<organism evidence="2 3">
    <name type="scientific">Curtobacterium herbarum</name>
    <dbReference type="NCBI Taxonomy" id="150122"/>
    <lineage>
        <taxon>Bacteria</taxon>
        <taxon>Bacillati</taxon>
        <taxon>Actinomycetota</taxon>
        <taxon>Actinomycetes</taxon>
        <taxon>Micrococcales</taxon>
        <taxon>Microbacteriaceae</taxon>
        <taxon>Curtobacterium</taxon>
    </lineage>
</organism>
<dbReference type="EMBL" id="BAAAJX010000002">
    <property type="protein sequence ID" value="GAA1491924.1"/>
    <property type="molecule type" value="Genomic_DNA"/>
</dbReference>
<dbReference type="InterPro" id="IPR051680">
    <property type="entry name" value="ATP-dep_Glu-Cys_Ligase-2"/>
</dbReference>